<comment type="caution">
    <text evidence="1">The sequence shown here is derived from an EMBL/GenBank/DDBJ whole genome shotgun (WGS) entry which is preliminary data.</text>
</comment>
<dbReference type="InterPro" id="IPR036890">
    <property type="entry name" value="HATPase_C_sf"/>
</dbReference>
<dbReference type="AlphaFoldDB" id="A0ABD7JNI3"/>
<reference evidence="1 2" key="1">
    <citation type="submission" date="2018-11" db="EMBL/GenBank/DDBJ databases">
        <title>Species Designations Belie Phenotypic and Genotypic Heterogeneity in Oral Streptococci.</title>
        <authorList>
            <person name="Velsko I."/>
        </authorList>
    </citation>
    <scope>NUCLEOTIDE SEQUENCE [LARGE SCALE GENOMIC DNA]</scope>
    <source>
        <strain evidence="1 2">BCC20</strain>
    </source>
</reference>
<keyword evidence="1" id="KW-0346">Stress response</keyword>
<protein>
    <submittedName>
        <fullName evidence="1">Heat shock protein 90</fullName>
    </submittedName>
</protein>
<proteinExistence type="predicted"/>
<dbReference type="Gene3D" id="3.30.565.10">
    <property type="entry name" value="Histidine kinase-like ATPase, C-terminal domain"/>
    <property type="match status" value="1"/>
</dbReference>
<name>A0ABD7JNI3_STRSA</name>
<accession>A0ABD7JNI3</accession>
<dbReference type="RefSeq" id="WP_101771724.1">
    <property type="nucleotide sequence ID" value="NZ_CP071414.1"/>
</dbReference>
<dbReference type="Pfam" id="PF13589">
    <property type="entry name" value="HATPase_c_3"/>
    <property type="match status" value="1"/>
</dbReference>
<dbReference type="Proteomes" id="UP000280549">
    <property type="component" value="Unassembled WGS sequence"/>
</dbReference>
<evidence type="ECO:0000313" key="1">
    <source>
        <dbReference type="EMBL" id="RSI26595.1"/>
    </source>
</evidence>
<dbReference type="SUPFAM" id="SSF55874">
    <property type="entry name" value="ATPase domain of HSP90 chaperone/DNA topoisomerase II/histidine kinase"/>
    <property type="match status" value="1"/>
</dbReference>
<evidence type="ECO:0000313" key="2">
    <source>
        <dbReference type="Proteomes" id="UP000280549"/>
    </source>
</evidence>
<sequence>MSNNVEQVPITVAGNILSELSEKIPNNIIALNELIKNAYDACSPSVDITLDSESRLLTIRDYGIGMDTEGIKKLFHISSSDKHYGEIISYKDTKRLTQGSKGLGFLSVFRFGKKVYWKTAQNTQISEFTVDFDSLVTEYNITDKRLDVTLSSSGDFIGTLIQIEINDYNVNTLKRYLSEEVNRNKILNSFIDDKISDGKISADKNFIIKLNIDGEINSTDYEIQLQTQNKPQQLFEINYSSSNQNLVFRKDGKDIFSEEFSFNSDRYSLDINLAAYYLVSKGKSKINSLFYNPTNNNLTPLIYINNNLFNNYMLFDTELMATKKYSEVLKQLIGYISIKSSDSSIQFNSDRTQFSQSELTDEIAHFIEKLNEEIQRIGASLKNELRDFSSKTFIQNRIPEEETSNPDNLKKYIKPNFKLKDSLIFEKKGNQLKCTLFDREVLLDIIPKVKETKDLGTVESWIGIDYLDKKIANLNKLIVASTEIRFNGDKVNEFNKNQEGEWIVKNESEDQIEILKIILKEPIQPKINQKENILKKGIDYNIDDLFTFTNSFGNEKGEGIKPDINTKNNPTINFNKSKRVINFGRLNENTISIKITDKKTGLIHEADFTFRVVEDNFYIAQPESSNRDLVSMPINKEVNFRSDVVSFIGEINRIFRTEDYSFVAVAAYRTLIEIVVNDILDNNKIGKTESLLQNYRKVIEEGKGLIDSSELDAADKRTLNSLRSTISSRDESESFLAFLNLSTHGGTRIITKVDVMKKTQELKLLLGLLYISEADKNK</sequence>
<gene>
    <name evidence="1" type="ORF">D8881_03895</name>
</gene>
<organism evidence="1 2">
    <name type="scientific">Streptococcus sanguinis</name>
    <dbReference type="NCBI Taxonomy" id="1305"/>
    <lineage>
        <taxon>Bacteria</taxon>
        <taxon>Bacillati</taxon>
        <taxon>Bacillota</taxon>
        <taxon>Bacilli</taxon>
        <taxon>Lactobacillales</taxon>
        <taxon>Streptococcaceae</taxon>
        <taxon>Streptococcus</taxon>
    </lineage>
</organism>
<dbReference type="EMBL" id="RJMR01000002">
    <property type="protein sequence ID" value="RSI26595.1"/>
    <property type="molecule type" value="Genomic_DNA"/>
</dbReference>